<organism evidence="1 2">
    <name type="scientific">Anaeroplasma bactoclasticum</name>
    <dbReference type="NCBI Taxonomy" id="2088"/>
    <lineage>
        <taxon>Bacteria</taxon>
        <taxon>Bacillati</taxon>
        <taxon>Mycoplasmatota</taxon>
        <taxon>Mollicutes</taxon>
        <taxon>Anaeroplasmatales</taxon>
        <taxon>Anaeroplasmataceae</taxon>
        <taxon>Anaeroplasma</taxon>
    </lineage>
</organism>
<reference evidence="1 2" key="1">
    <citation type="submission" date="2018-08" db="EMBL/GenBank/DDBJ databases">
        <title>Genomic Encyclopedia of Archaeal and Bacterial Type Strains, Phase II (KMG-II): from individual species to whole genera.</title>
        <authorList>
            <person name="Goeker M."/>
        </authorList>
    </citation>
    <scope>NUCLEOTIDE SEQUENCE [LARGE SCALE GENOMIC DNA]</scope>
    <source>
        <strain evidence="1 2">ATCC 27112</strain>
    </source>
</reference>
<protein>
    <submittedName>
        <fullName evidence="1">Uncharacterized protein</fullName>
    </submittedName>
</protein>
<gene>
    <name evidence="1" type="ORF">EI71_00062</name>
</gene>
<accession>A0A397S6Z0</accession>
<keyword evidence="2" id="KW-1185">Reference proteome</keyword>
<dbReference type="EMBL" id="QXEV01000001">
    <property type="protein sequence ID" value="RIA78501.1"/>
    <property type="molecule type" value="Genomic_DNA"/>
</dbReference>
<sequence length="51" mass="5593">MTTLVTLVLLVLAIAATVYLFTLPDMNGFGTGKCSEKDYEIQENVAKKNNI</sequence>
<dbReference type="RefSeq" id="WP_162849616.1">
    <property type="nucleotide sequence ID" value="NZ_QXEV01000001.1"/>
</dbReference>
<name>A0A397S6Z0_9MOLU</name>
<evidence type="ECO:0000313" key="2">
    <source>
        <dbReference type="Proteomes" id="UP000266506"/>
    </source>
</evidence>
<proteinExistence type="predicted"/>
<comment type="caution">
    <text evidence="1">The sequence shown here is derived from an EMBL/GenBank/DDBJ whole genome shotgun (WGS) entry which is preliminary data.</text>
</comment>
<dbReference type="Proteomes" id="UP000266506">
    <property type="component" value="Unassembled WGS sequence"/>
</dbReference>
<evidence type="ECO:0000313" key="1">
    <source>
        <dbReference type="EMBL" id="RIA78501.1"/>
    </source>
</evidence>
<dbReference type="InParanoid" id="A0A397S6Z0"/>
<dbReference type="AlphaFoldDB" id="A0A397S6Z0"/>